<dbReference type="EMBL" id="JACSQK010000002">
    <property type="protein sequence ID" value="MBD7959681.1"/>
    <property type="molecule type" value="Genomic_DNA"/>
</dbReference>
<comment type="caution">
    <text evidence="2">The sequence shown here is derived from an EMBL/GenBank/DDBJ whole genome shotgun (WGS) entry which is preliminary data.</text>
</comment>
<evidence type="ECO:0000256" key="1">
    <source>
        <dbReference type="SAM" id="Phobius"/>
    </source>
</evidence>
<dbReference type="Pfam" id="PF16872">
    <property type="entry name" value="putAbiC"/>
    <property type="match status" value="1"/>
</dbReference>
<keyword evidence="1" id="KW-0472">Membrane</keyword>
<keyword evidence="1" id="KW-0812">Transmembrane</keyword>
<dbReference type="Proteomes" id="UP000634919">
    <property type="component" value="Unassembled WGS sequence"/>
</dbReference>
<evidence type="ECO:0000313" key="3">
    <source>
        <dbReference type="Proteomes" id="UP000634919"/>
    </source>
</evidence>
<feature type="transmembrane region" description="Helical" evidence="1">
    <location>
        <begin position="63"/>
        <end position="84"/>
    </location>
</feature>
<name>A0ABR8S871_9BURK</name>
<gene>
    <name evidence="2" type="ORF">H9646_04230</name>
</gene>
<keyword evidence="3" id="KW-1185">Reference proteome</keyword>
<proteinExistence type="predicted"/>
<keyword evidence="1" id="KW-1133">Transmembrane helix</keyword>
<protein>
    <recommendedName>
        <fullName evidence="4">Phage abortive infection protein</fullName>
    </recommendedName>
</protein>
<sequence length="286" mass="32817">MFKKAWQEIHLLEFIAVFLLACTAWFYIKTYVDFESNYLTWLEGANNGEGMSRAEALGLSGDFLGGVLNPILSFFSFLALLFTLRLQRRELTATMDELKKSTVAAESNVRLFTEQIRAQRLDAFENTFFSLLKLFNTTFEKINEHHDAEGDTPAGSPLQLLMAQARSQPTLEEARMVLMADHSEIDHFISILFEMLKFIDQKFPQDSHTDHMFYANILKAIINQEAFEAIAMYAATNNTKNAFFAFKQLIEKYELLEELDLHATKHQKFVAGYTQFFPQLQSVTAA</sequence>
<dbReference type="RefSeq" id="WP_191722089.1">
    <property type="nucleotide sequence ID" value="NZ_JACSQK010000002.1"/>
</dbReference>
<reference evidence="2 3" key="1">
    <citation type="submission" date="2020-08" db="EMBL/GenBank/DDBJ databases">
        <title>A Genomic Blueprint of the Chicken Gut Microbiome.</title>
        <authorList>
            <person name="Gilroy R."/>
            <person name="Ravi A."/>
            <person name="Getino M."/>
            <person name="Pursley I."/>
            <person name="Horton D.L."/>
            <person name="Alikhan N.-F."/>
            <person name="Baker D."/>
            <person name="Gharbi K."/>
            <person name="Hall N."/>
            <person name="Watson M."/>
            <person name="Adriaenssens E.M."/>
            <person name="Foster-Nyarko E."/>
            <person name="Jarju S."/>
            <person name="Secka A."/>
            <person name="Antonio M."/>
            <person name="Oren A."/>
            <person name="Chaudhuri R."/>
            <person name="La Ragione R.M."/>
            <person name="Hildebrand F."/>
            <person name="Pallen M.J."/>
        </authorList>
    </citation>
    <scope>NUCLEOTIDE SEQUENCE [LARGE SCALE GENOMIC DNA]</scope>
    <source>
        <strain evidence="2 3">Sa2CVA6</strain>
    </source>
</reference>
<accession>A0ABR8S871</accession>
<dbReference type="InterPro" id="IPR031709">
    <property type="entry name" value="PutAbiC"/>
</dbReference>
<evidence type="ECO:0000313" key="2">
    <source>
        <dbReference type="EMBL" id="MBD7959681.1"/>
    </source>
</evidence>
<evidence type="ECO:0008006" key="4">
    <source>
        <dbReference type="Google" id="ProtNLM"/>
    </source>
</evidence>
<feature type="transmembrane region" description="Helical" evidence="1">
    <location>
        <begin position="9"/>
        <end position="28"/>
    </location>
</feature>
<organism evidence="2 3">
    <name type="scientific">Comamonas avium</name>
    <dbReference type="NCBI Taxonomy" id="2762231"/>
    <lineage>
        <taxon>Bacteria</taxon>
        <taxon>Pseudomonadati</taxon>
        <taxon>Pseudomonadota</taxon>
        <taxon>Betaproteobacteria</taxon>
        <taxon>Burkholderiales</taxon>
        <taxon>Comamonadaceae</taxon>
        <taxon>Comamonas</taxon>
    </lineage>
</organism>